<dbReference type="InterPro" id="IPR036291">
    <property type="entry name" value="NAD(P)-bd_dom_sf"/>
</dbReference>
<dbReference type="OrthoDB" id="1933717at2759"/>
<keyword evidence="6" id="KW-1185">Reference proteome</keyword>
<dbReference type="EMBL" id="MDYM01000015">
    <property type="protein sequence ID" value="OQD61710.1"/>
    <property type="molecule type" value="Genomic_DNA"/>
</dbReference>
<evidence type="ECO:0000256" key="1">
    <source>
        <dbReference type="ARBA" id="ARBA00006484"/>
    </source>
</evidence>
<keyword evidence="3" id="KW-0472">Membrane</keyword>
<evidence type="ECO:0000313" key="5">
    <source>
        <dbReference type="EMBL" id="OQD61710.1"/>
    </source>
</evidence>
<name>A0A1V6NAG3_PENPO</name>
<dbReference type="PANTHER" id="PTHR42901:SF1">
    <property type="entry name" value="ALCOHOL DEHYDROGENASE"/>
    <property type="match status" value="1"/>
</dbReference>
<protein>
    <recommendedName>
        <fullName evidence="4">Ketoreductase domain-containing protein</fullName>
    </recommendedName>
</protein>
<evidence type="ECO:0000313" key="6">
    <source>
        <dbReference type="Proteomes" id="UP000191408"/>
    </source>
</evidence>
<dbReference type="STRING" id="60169.A0A1V6NAG3"/>
<keyword evidence="2" id="KW-0560">Oxidoreductase</keyword>
<gene>
    <name evidence="5" type="ORF">PENPOL_c015G06548</name>
</gene>
<dbReference type="PRINTS" id="PR00081">
    <property type="entry name" value="GDHRDH"/>
</dbReference>
<dbReference type="InterPro" id="IPR057326">
    <property type="entry name" value="KR_dom"/>
</dbReference>
<evidence type="ECO:0000256" key="2">
    <source>
        <dbReference type="ARBA" id="ARBA00023002"/>
    </source>
</evidence>
<reference evidence="6" key="1">
    <citation type="journal article" date="2017" name="Nat. Microbiol.">
        <title>Global analysis of biosynthetic gene clusters reveals vast potential of secondary metabolite production in Penicillium species.</title>
        <authorList>
            <person name="Nielsen J.C."/>
            <person name="Grijseels S."/>
            <person name="Prigent S."/>
            <person name="Ji B."/>
            <person name="Dainat J."/>
            <person name="Nielsen K.F."/>
            <person name="Frisvad J.C."/>
            <person name="Workman M."/>
            <person name="Nielsen J."/>
        </authorList>
    </citation>
    <scope>NUCLEOTIDE SEQUENCE [LARGE SCALE GENOMIC DNA]</scope>
    <source>
        <strain evidence="6">IBT 4502</strain>
    </source>
</reference>
<dbReference type="CDD" id="cd05233">
    <property type="entry name" value="SDR_c"/>
    <property type="match status" value="1"/>
</dbReference>
<organism evidence="5 6">
    <name type="scientific">Penicillium polonicum</name>
    <dbReference type="NCBI Taxonomy" id="60169"/>
    <lineage>
        <taxon>Eukaryota</taxon>
        <taxon>Fungi</taxon>
        <taxon>Dikarya</taxon>
        <taxon>Ascomycota</taxon>
        <taxon>Pezizomycotina</taxon>
        <taxon>Eurotiomycetes</taxon>
        <taxon>Eurotiomycetidae</taxon>
        <taxon>Eurotiales</taxon>
        <taxon>Aspergillaceae</taxon>
        <taxon>Penicillium</taxon>
    </lineage>
</organism>
<dbReference type="Pfam" id="PF00106">
    <property type="entry name" value="adh_short"/>
    <property type="match status" value="1"/>
</dbReference>
<dbReference type="InterPro" id="IPR002347">
    <property type="entry name" value="SDR_fam"/>
</dbReference>
<dbReference type="PANTHER" id="PTHR42901">
    <property type="entry name" value="ALCOHOL DEHYDROGENASE"/>
    <property type="match status" value="1"/>
</dbReference>
<dbReference type="AlphaFoldDB" id="A0A1V6NAG3"/>
<sequence length="388" mass="41490">MNALDIIQTWPLGRVPTTYLYFTTFPPSILLASSSVFIFLLTGFHSDQLDYLHADSHAQHTLQTKRHRGKESRTFEAMAPPSPSYTKVTHSATYDGINPTQPGLSSAGKVVLITGASGGIGRATASSFAASGPRALILLGRRADALAETANIVRARHAEVLIQTHEAELCDATSVRNAMNKVAAEFGGIDTVIHCAGVLAPVVPLLEVDPATFLDGYKTTVVGSLVTAQAVVLANKKVSPDEDKPVTLVNLTTAGIIFPPFAGMGAYVSSKMAAVKILQSFAVENPQVRLHNVHPGFLQTAMSAKLSESIKLPFAFDDISLPADFLVWIVSLDAEFLKNKIVFASWDIDELKARKEEIVGGPPGTGELWLGYQGFPRFVGGQPLPGAQ</sequence>
<keyword evidence="3" id="KW-0812">Transmembrane</keyword>
<feature type="domain" description="Ketoreductase" evidence="4">
    <location>
        <begin position="109"/>
        <end position="313"/>
    </location>
</feature>
<dbReference type="GO" id="GO:0016491">
    <property type="term" value="F:oxidoreductase activity"/>
    <property type="evidence" value="ECO:0007669"/>
    <property type="project" value="UniProtKB-KW"/>
</dbReference>
<dbReference type="SMART" id="SM00822">
    <property type="entry name" value="PKS_KR"/>
    <property type="match status" value="1"/>
</dbReference>
<dbReference type="SUPFAM" id="SSF51735">
    <property type="entry name" value="NAD(P)-binding Rossmann-fold domains"/>
    <property type="match status" value="1"/>
</dbReference>
<proteinExistence type="inferred from homology"/>
<keyword evidence="3" id="KW-1133">Transmembrane helix</keyword>
<dbReference type="Gene3D" id="3.40.50.720">
    <property type="entry name" value="NAD(P)-binding Rossmann-like Domain"/>
    <property type="match status" value="1"/>
</dbReference>
<accession>A0A1V6NAG3</accession>
<feature type="transmembrane region" description="Helical" evidence="3">
    <location>
        <begin position="20"/>
        <end position="41"/>
    </location>
</feature>
<comment type="caution">
    <text evidence="5">The sequence shown here is derived from an EMBL/GenBank/DDBJ whole genome shotgun (WGS) entry which is preliminary data.</text>
</comment>
<dbReference type="Proteomes" id="UP000191408">
    <property type="component" value="Unassembled WGS sequence"/>
</dbReference>
<comment type="similarity">
    <text evidence="1">Belongs to the short-chain dehydrogenases/reductases (SDR) family.</text>
</comment>
<evidence type="ECO:0000259" key="4">
    <source>
        <dbReference type="SMART" id="SM00822"/>
    </source>
</evidence>
<evidence type="ECO:0000256" key="3">
    <source>
        <dbReference type="SAM" id="Phobius"/>
    </source>
</evidence>